<dbReference type="PATRIC" id="fig|1886670.3.peg.570"/>
<evidence type="ECO:0000256" key="5">
    <source>
        <dbReference type="ARBA" id="ARBA00023136"/>
    </source>
</evidence>
<evidence type="ECO:0000256" key="6">
    <source>
        <dbReference type="SAM" id="Phobius"/>
    </source>
</evidence>
<evidence type="ECO:0000259" key="7">
    <source>
        <dbReference type="Pfam" id="PF11728"/>
    </source>
</evidence>
<dbReference type="AlphaFoldDB" id="A0A1E3L8M0"/>
<proteinExistence type="predicted"/>
<organism evidence="8 9">
    <name type="scientific">Paenibacillus nuruki</name>
    <dbReference type="NCBI Taxonomy" id="1886670"/>
    <lineage>
        <taxon>Bacteria</taxon>
        <taxon>Bacillati</taxon>
        <taxon>Bacillota</taxon>
        <taxon>Bacilli</taxon>
        <taxon>Bacillales</taxon>
        <taxon>Paenibacillaceae</taxon>
        <taxon>Paenibacillus</taxon>
    </lineage>
</organism>
<evidence type="ECO:0000256" key="3">
    <source>
        <dbReference type="ARBA" id="ARBA00022692"/>
    </source>
</evidence>
<dbReference type="GO" id="GO:0005886">
    <property type="term" value="C:plasma membrane"/>
    <property type="evidence" value="ECO:0007669"/>
    <property type="project" value="UniProtKB-SubCell"/>
</dbReference>
<gene>
    <name evidence="8" type="ORF">PTI45_00551</name>
</gene>
<keyword evidence="4 6" id="KW-1133">Transmembrane helix</keyword>
<dbReference type="InterPro" id="IPR038323">
    <property type="entry name" value="ArAE_1_C_sf"/>
</dbReference>
<dbReference type="EMBL" id="MDER01000025">
    <property type="protein sequence ID" value="ODP30098.1"/>
    <property type="molecule type" value="Genomic_DNA"/>
</dbReference>
<dbReference type="Gene3D" id="1.20.120.940">
    <property type="entry name" value="Putative aromatic acid exporter, C-terminal domain"/>
    <property type="match status" value="1"/>
</dbReference>
<feature type="transmembrane region" description="Helical" evidence="6">
    <location>
        <begin position="79"/>
        <end position="108"/>
    </location>
</feature>
<dbReference type="Pfam" id="PF06081">
    <property type="entry name" value="ArAE_1"/>
    <property type="match status" value="1"/>
</dbReference>
<keyword evidence="2" id="KW-1003">Cell membrane</keyword>
<dbReference type="Proteomes" id="UP000094578">
    <property type="component" value="Unassembled WGS sequence"/>
</dbReference>
<dbReference type="InterPro" id="IPR010343">
    <property type="entry name" value="ArAE_1"/>
</dbReference>
<comment type="subcellular location">
    <subcellularLocation>
        <location evidence="1">Cell membrane</location>
        <topology evidence="1">Multi-pass membrane protein</topology>
    </subcellularLocation>
</comment>
<keyword evidence="5 6" id="KW-0472">Membrane</keyword>
<dbReference type="RefSeq" id="WP_069326016.1">
    <property type="nucleotide sequence ID" value="NZ_MDER01000025.1"/>
</dbReference>
<dbReference type="PANTHER" id="PTHR40064:SF1">
    <property type="entry name" value="MEMBRANE PROTEIN"/>
    <property type="match status" value="1"/>
</dbReference>
<feature type="transmembrane region" description="Helical" evidence="6">
    <location>
        <begin position="53"/>
        <end position="72"/>
    </location>
</feature>
<sequence length="324" mass="36470">MGFRVIKTAIAALLAVVAASTLGVPSAMSAALLAILGVDVTRKRSLKTISARFFASLIGMICAFVLFSLFGFHHWVFALYILVAFPLITRAGFSAGIVTSSVVVVHIFNGATLTAHTMLVEIELLLIGLGSAAIVNLIYMPNPHQRLDAIRSEVNELLSQMCEQIAKTLRSPSFAWDGKEVIEAYTKVEQGLTESKRELENQMLHTDESWTVYFYMRKQHLDSIQNMMQLVAQVYRKMPQADAAAEMFEQLSRDVKTPYYTGKTEHLLLALEEEFRNMDLPTTREEFEMRSAILQLCRELGQYLKISKRDKLRNPLLGMDNKVK</sequence>
<dbReference type="PANTHER" id="PTHR40064">
    <property type="entry name" value="MEMBRANE PROTEIN-RELATED"/>
    <property type="match status" value="1"/>
</dbReference>
<evidence type="ECO:0000256" key="1">
    <source>
        <dbReference type="ARBA" id="ARBA00004651"/>
    </source>
</evidence>
<evidence type="ECO:0000256" key="4">
    <source>
        <dbReference type="ARBA" id="ARBA00022989"/>
    </source>
</evidence>
<feature type="domain" description="Putative aromatic acid exporter C-terminal" evidence="7">
    <location>
        <begin position="145"/>
        <end position="307"/>
    </location>
</feature>
<keyword evidence="9" id="KW-1185">Reference proteome</keyword>
<protein>
    <recommendedName>
        <fullName evidence="7">Putative aromatic acid exporter C-terminal domain-containing protein</fullName>
    </recommendedName>
</protein>
<evidence type="ECO:0000256" key="2">
    <source>
        <dbReference type="ARBA" id="ARBA00022475"/>
    </source>
</evidence>
<evidence type="ECO:0000313" key="9">
    <source>
        <dbReference type="Proteomes" id="UP000094578"/>
    </source>
</evidence>
<dbReference type="Pfam" id="PF11728">
    <property type="entry name" value="ArAE_1_C"/>
    <property type="match status" value="1"/>
</dbReference>
<comment type="caution">
    <text evidence="8">The sequence shown here is derived from an EMBL/GenBank/DDBJ whole genome shotgun (WGS) entry which is preliminary data.</text>
</comment>
<dbReference type="STRING" id="1886670.PTI45_00551"/>
<accession>A0A1E3L8M0</accession>
<name>A0A1E3L8M0_9BACL</name>
<reference evidence="8 9" key="1">
    <citation type="submission" date="2016-08" db="EMBL/GenBank/DDBJ databases">
        <title>Genome sequencing of Paenibacillus sp. TI45-13ar, isolated from Korean traditional nuruk.</title>
        <authorList>
            <person name="Kim S.-J."/>
        </authorList>
    </citation>
    <scope>NUCLEOTIDE SEQUENCE [LARGE SCALE GENOMIC DNA]</scope>
    <source>
        <strain evidence="8 9">TI45-13ar</strain>
    </source>
</reference>
<keyword evidence="3 6" id="KW-0812">Transmembrane</keyword>
<dbReference type="InterPro" id="IPR021062">
    <property type="entry name" value="ArAE_1_C"/>
</dbReference>
<evidence type="ECO:0000313" key="8">
    <source>
        <dbReference type="EMBL" id="ODP30098.1"/>
    </source>
</evidence>
<dbReference type="InterPro" id="IPR052984">
    <property type="entry name" value="UPF0421"/>
</dbReference>
<feature type="transmembrane region" description="Helical" evidence="6">
    <location>
        <begin position="120"/>
        <end position="139"/>
    </location>
</feature>